<dbReference type="SMART" id="SM00342">
    <property type="entry name" value="HTH_ARAC"/>
    <property type="match status" value="1"/>
</dbReference>
<dbReference type="SUPFAM" id="SSF52172">
    <property type="entry name" value="CheY-like"/>
    <property type="match status" value="1"/>
</dbReference>
<dbReference type="KEGG" id="palb:EJC50_29290"/>
<keyword evidence="3 8" id="KW-0597">Phosphoprotein</keyword>
<evidence type="ECO:0000256" key="8">
    <source>
        <dbReference type="PROSITE-ProRule" id="PRU00169"/>
    </source>
</evidence>
<feature type="modified residue" description="4-aspartylphosphate" evidence="8">
    <location>
        <position position="56"/>
    </location>
</feature>
<dbReference type="RefSeq" id="WP_126019758.1">
    <property type="nucleotide sequence ID" value="NZ_CP034437.1"/>
</dbReference>
<dbReference type="InterPro" id="IPR018060">
    <property type="entry name" value="HTH_AraC"/>
</dbReference>
<dbReference type="GO" id="GO:0005737">
    <property type="term" value="C:cytoplasm"/>
    <property type="evidence" value="ECO:0007669"/>
    <property type="project" value="UniProtKB-SubCell"/>
</dbReference>
<dbReference type="GO" id="GO:0000160">
    <property type="term" value="P:phosphorelay signal transduction system"/>
    <property type="evidence" value="ECO:0007669"/>
    <property type="project" value="UniProtKB-KW"/>
</dbReference>
<evidence type="ECO:0000256" key="6">
    <source>
        <dbReference type="ARBA" id="ARBA00023125"/>
    </source>
</evidence>
<dbReference type="AlphaFoldDB" id="A0A3Q8X9C1"/>
<dbReference type="GO" id="GO:0003700">
    <property type="term" value="F:DNA-binding transcription factor activity"/>
    <property type="evidence" value="ECO:0007669"/>
    <property type="project" value="InterPro"/>
</dbReference>
<protein>
    <submittedName>
        <fullName evidence="11">Response regulator</fullName>
    </submittedName>
</protein>
<dbReference type="SMART" id="SM00448">
    <property type="entry name" value="REC"/>
    <property type="match status" value="1"/>
</dbReference>
<sequence length="538" mass="60814">MEIKVFVVDDEERQRNSIIKHVDWKQYQMRVIGESEDAQQALEMAEHAPPDLLITDIRMLGMDGLELSAKMRKINPSMRIIMVTGYEEFEYAKSALDIGVDAFLVKPILFEELTAILERVCEAEQQSLSRNREEMRIKEQLDTFRPIAREQFLQELLHGLILSDHAIQAHADAVGMFDRGGLRRVLVIVLDAVQQSPLPKEEQVRRAQLLLNESVAAICGSMLEEKTTTQRGNIVLILRDASSEASETFEQRTEHILRNLGEEAGRIDCCSVSIGAGPSFAALSRLSESFRLAQRAVNQRLLGSDERTFSWQILQEQADNRHKSVDELKADFLEMFGAGDSQNSLSLLGELLRSIAGDPDIQGANLRSLCLQLISGASRIAAEIGDVSRHVGSEQKLWEQLLECREETELLQETVRIITGLSDFIAERKKSPTQIVVQKALEWMNEHYKDNLSLRSVADSVYLSPNYLGALFREELGVSFTDQLIQIRVNKAKELLQHSQLKLYEVAESVGYQNIGYFTGVFKKITGFSPKEYRASDR</sequence>
<dbReference type="InterPro" id="IPR018062">
    <property type="entry name" value="HTH_AraC-typ_CS"/>
</dbReference>
<evidence type="ECO:0000256" key="1">
    <source>
        <dbReference type="ARBA" id="ARBA00004496"/>
    </source>
</evidence>
<dbReference type="Pfam" id="PF17853">
    <property type="entry name" value="GGDEF_2"/>
    <property type="match status" value="1"/>
</dbReference>
<keyword evidence="2" id="KW-0963">Cytoplasm</keyword>
<dbReference type="OrthoDB" id="9794370at2"/>
<keyword evidence="6" id="KW-0238">DNA-binding</keyword>
<dbReference type="InterPro" id="IPR051552">
    <property type="entry name" value="HptR"/>
</dbReference>
<dbReference type="PANTHER" id="PTHR42713">
    <property type="entry name" value="HISTIDINE KINASE-RELATED"/>
    <property type="match status" value="1"/>
</dbReference>
<evidence type="ECO:0000256" key="5">
    <source>
        <dbReference type="ARBA" id="ARBA00023015"/>
    </source>
</evidence>
<keyword evidence="7" id="KW-0804">Transcription</keyword>
<dbReference type="Pfam" id="PF00072">
    <property type="entry name" value="Response_reg"/>
    <property type="match status" value="1"/>
</dbReference>
<dbReference type="InterPro" id="IPR041522">
    <property type="entry name" value="CdaR_GGDEF"/>
</dbReference>
<dbReference type="InterPro" id="IPR009057">
    <property type="entry name" value="Homeodomain-like_sf"/>
</dbReference>
<accession>A0A3Q8X9C1</accession>
<dbReference type="Gene3D" id="3.40.50.2300">
    <property type="match status" value="1"/>
</dbReference>
<evidence type="ECO:0000259" key="10">
    <source>
        <dbReference type="PROSITE" id="PS50110"/>
    </source>
</evidence>
<evidence type="ECO:0000256" key="7">
    <source>
        <dbReference type="ARBA" id="ARBA00023163"/>
    </source>
</evidence>
<evidence type="ECO:0000256" key="2">
    <source>
        <dbReference type="ARBA" id="ARBA00022490"/>
    </source>
</evidence>
<comment type="subcellular location">
    <subcellularLocation>
        <location evidence="1">Cytoplasm</location>
    </subcellularLocation>
</comment>
<dbReference type="InterPro" id="IPR020449">
    <property type="entry name" value="Tscrpt_reg_AraC-type_HTH"/>
</dbReference>
<dbReference type="Gene3D" id="1.10.10.60">
    <property type="entry name" value="Homeodomain-like"/>
    <property type="match status" value="2"/>
</dbReference>
<evidence type="ECO:0000256" key="3">
    <source>
        <dbReference type="ARBA" id="ARBA00022553"/>
    </source>
</evidence>
<dbReference type="EMBL" id="CP034437">
    <property type="protein sequence ID" value="AZN43327.1"/>
    <property type="molecule type" value="Genomic_DNA"/>
</dbReference>
<dbReference type="InterPro" id="IPR011006">
    <property type="entry name" value="CheY-like_superfamily"/>
</dbReference>
<dbReference type="SUPFAM" id="SSF46689">
    <property type="entry name" value="Homeodomain-like"/>
    <property type="match status" value="2"/>
</dbReference>
<dbReference type="PRINTS" id="PR00032">
    <property type="entry name" value="HTHARAC"/>
</dbReference>
<organism evidence="11 12">
    <name type="scientific">Paenibacillus albus</name>
    <dbReference type="NCBI Taxonomy" id="2495582"/>
    <lineage>
        <taxon>Bacteria</taxon>
        <taxon>Bacillati</taxon>
        <taxon>Bacillota</taxon>
        <taxon>Bacilli</taxon>
        <taxon>Bacillales</taxon>
        <taxon>Paenibacillaceae</taxon>
        <taxon>Paenibacillus</taxon>
    </lineage>
</organism>
<evidence type="ECO:0000313" key="12">
    <source>
        <dbReference type="Proteomes" id="UP000272528"/>
    </source>
</evidence>
<dbReference type="GO" id="GO:0043565">
    <property type="term" value="F:sequence-specific DNA binding"/>
    <property type="evidence" value="ECO:0007669"/>
    <property type="project" value="InterPro"/>
</dbReference>
<keyword evidence="5" id="KW-0805">Transcription regulation</keyword>
<dbReference type="PROSITE" id="PS50110">
    <property type="entry name" value="RESPONSE_REGULATORY"/>
    <property type="match status" value="1"/>
</dbReference>
<dbReference type="CDD" id="cd17536">
    <property type="entry name" value="REC_YesN-like"/>
    <property type="match status" value="1"/>
</dbReference>
<proteinExistence type="predicted"/>
<keyword evidence="4" id="KW-0902">Two-component regulatory system</keyword>
<keyword evidence="12" id="KW-1185">Reference proteome</keyword>
<evidence type="ECO:0000256" key="4">
    <source>
        <dbReference type="ARBA" id="ARBA00023012"/>
    </source>
</evidence>
<reference evidence="12" key="1">
    <citation type="submission" date="2018-12" db="EMBL/GenBank/DDBJ databases">
        <title>Genome sequence of Peanibacillus sp.</title>
        <authorList>
            <person name="Subramani G."/>
            <person name="Srinivasan S."/>
            <person name="Kim M.K."/>
        </authorList>
    </citation>
    <scope>NUCLEOTIDE SEQUENCE [LARGE SCALE GENOMIC DNA]</scope>
    <source>
        <strain evidence="12">18JY67-1</strain>
    </source>
</reference>
<gene>
    <name evidence="11" type="ORF">EJC50_29290</name>
</gene>
<feature type="domain" description="Response regulatory" evidence="10">
    <location>
        <begin position="4"/>
        <end position="121"/>
    </location>
</feature>
<evidence type="ECO:0000313" key="11">
    <source>
        <dbReference type="EMBL" id="AZN43327.1"/>
    </source>
</evidence>
<dbReference type="PROSITE" id="PS01124">
    <property type="entry name" value="HTH_ARAC_FAMILY_2"/>
    <property type="match status" value="1"/>
</dbReference>
<evidence type="ECO:0000259" key="9">
    <source>
        <dbReference type="PROSITE" id="PS01124"/>
    </source>
</evidence>
<dbReference type="InterPro" id="IPR001789">
    <property type="entry name" value="Sig_transdc_resp-reg_receiver"/>
</dbReference>
<dbReference type="Proteomes" id="UP000272528">
    <property type="component" value="Chromosome"/>
</dbReference>
<name>A0A3Q8X9C1_9BACL</name>
<dbReference type="PANTHER" id="PTHR42713:SF3">
    <property type="entry name" value="TRANSCRIPTIONAL REGULATORY PROTEIN HPTR"/>
    <property type="match status" value="1"/>
</dbReference>
<dbReference type="Pfam" id="PF12833">
    <property type="entry name" value="HTH_18"/>
    <property type="match status" value="1"/>
</dbReference>
<dbReference type="PROSITE" id="PS00041">
    <property type="entry name" value="HTH_ARAC_FAMILY_1"/>
    <property type="match status" value="1"/>
</dbReference>
<feature type="domain" description="HTH araC/xylS-type" evidence="9">
    <location>
        <begin position="438"/>
        <end position="536"/>
    </location>
</feature>